<reference evidence="1 2" key="1">
    <citation type="submission" date="2022-04" db="EMBL/GenBank/DDBJ databases">
        <title>Identification of a novel bacterium isolated from mangrove sediments.</title>
        <authorList>
            <person name="Pan X."/>
        </authorList>
    </citation>
    <scope>NUCLEOTIDE SEQUENCE [LARGE SCALE GENOMIC DNA]</scope>
    <source>
        <strain evidence="1 2">B2638</strain>
    </source>
</reference>
<sequence length="64" mass="6719">MTPILRGLAWAAAILFVAFAGSQGLISKDLADTLVIVLPILAVMTLRGEVPCRLPGLFARKGGQ</sequence>
<evidence type="ECO:0000313" key="1">
    <source>
        <dbReference type="EMBL" id="MCJ2187091.1"/>
    </source>
</evidence>
<dbReference type="EMBL" id="JALHLG010000011">
    <property type="protein sequence ID" value="MCJ2187091.1"/>
    <property type="molecule type" value="Genomic_DNA"/>
</dbReference>
<gene>
    <name evidence="1" type="ORF">MTR66_09725</name>
</gene>
<proteinExistence type="predicted"/>
<comment type="caution">
    <text evidence="1">The sequence shown here is derived from an EMBL/GenBank/DDBJ whole genome shotgun (WGS) entry which is preliminary data.</text>
</comment>
<dbReference type="Proteomes" id="UP001202281">
    <property type="component" value="Unassembled WGS sequence"/>
</dbReference>
<accession>A0ABT0BPW8</accession>
<evidence type="ECO:0000313" key="2">
    <source>
        <dbReference type="Proteomes" id="UP001202281"/>
    </source>
</evidence>
<name>A0ABT0BPW8_9SPHN</name>
<keyword evidence="2" id="KW-1185">Reference proteome</keyword>
<organism evidence="1 2">
    <name type="scientific">Novosphingobium beihaiensis</name>
    <dbReference type="NCBI Taxonomy" id="2930389"/>
    <lineage>
        <taxon>Bacteria</taxon>
        <taxon>Pseudomonadati</taxon>
        <taxon>Pseudomonadota</taxon>
        <taxon>Alphaproteobacteria</taxon>
        <taxon>Sphingomonadales</taxon>
        <taxon>Sphingomonadaceae</taxon>
        <taxon>Novosphingobium</taxon>
    </lineage>
</organism>
<dbReference type="RefSeq" id="WP_243920335.1">
    <property type="nucleotide sequence ID" value="NZ_JALHLG010000011.1"/>
</dbReference>
<protein>
    <submittedName>
        <fullName evidence="1">Uncharacterized protein</fullName>
    </submittedName>
</protein>